<evidence type="ECO:0000256" key="2">
    <source>
        <dbReference type="SAM" id="Phobius"/>
    </source>
</evidence>
<evidence type="ECO:0000313" key="3">
    <source>
        <dbReference type="EMBL" id="KAK6538583.1"/>
    </source>
</evidence>
<name>A0AAV9X918_9PEZI</name>
<keyword evidence="4" id="KW-1185">Reference proteome</keyword>
<gene>
    <name evidence="3" type="ORF">TWF694_010161</name>
</gene>
<keyword evidence="2" id="KW-0812">Transmembrane</keyword>
<feature type="transmembrane region" description="Helical" evidence="2">
    <location>
        <begin position="147"/>
        <end position="167"/>
    </location>
</feature>
<evidence type="ECO:0000256" key="1">
    <source>
        <dbReference type="SAM" id="MobiDB-lite"/>
    </source>
</evidence>
<accession>A0AAV9X918</accession>
<evidence type="ECO:0000313" key="4">
    <source>
        <dbReference type="Proteomes" id="UP001365542"/>
    </source>
</evidence>
<organism evidence="3 4">
    <name type="scientific">Orbilia ellipsospora</name>
    <dbReference type="NCBI Taxonomy" id="2528407"/>
    <lineage>
        <taxon>Eukaryota</taxon>
        <taxon>Fungi</taxon>
        <taxon>Dikarya</taxon>
        <taxon>Ascomycota</taxon>
        <taxon>Pezizomycotina</taxon>
        <taxon>Orbiliomycetes</taxon>
        <taxon>Orbiliales</taxon>
        <taxon>Orbiliaceae</taxon>
        <taxon>Orbilia</taxon>
    </lineage>
</organism>
<proteinExistence type="predicted"/>
<feature type="region of interest" description="Disordered" evidence="1">
    <location>
        <begin position="190"/>
        <end position="268"/>
    </location>
</feature>
<feature type="compositionally biased region" description="Polar residues" evidence="1">
    <location>
        <begin position="202"/>
        <end position="225"/>
    </location>
</feature>
<dbReference type="AlphaFoldDB" id="A0AAV9X918"/>
<dbReference type="Proteomes" id="UP001365542">
    <property type="component" value="Unassembled WGS sequence"/>
</dbReference>
<keyword evidence="2" id="KW-0472">Membrane</keyword>
<comment type="caution">
    <text evidence="3">The sequence shown here is derived from an EMBL/GenBank/DDBJ whole genome shotgun (WGS) entry which is preliminary data.</text>
</comment>
<sequence length="268" mass="30062">MKNLQLSRILFQIPNWSYHSFKIKFDPFWFLASTSSINVFNGDKTKSLQERMDPADAKVTTAYLSILETVTVTEFINVFTSTDISNQDTATSVLVMPSPIQFSHPKTHKNLAIGLQGIIDPGSPYFTSLAVNETMKLTNAIFSHTAIITWIVLFGAFLTVAGVVFGIQKIMNRIRAKRWAAKHAIEDQKEEEGEREVIGDSTMDSGHSIGSTTCEFINGNDLVSQTEREKEGVDPRGGFWSRRRDKRMENGGRRRRSPIKAKLGSEVV</sequence>
<reference evidence="3 4" key="1">
    <citation type="submission" date="2019-10" db="EMBL/GenBank/DDBJ databases">
        <authorList>
            <person name="Palmer J.M."/>
        </authorList>
    </citation>
    <scope>NUCLEOTIDE SEQUENCE [LARGE SCALE GENOMIC DNA]</scope>
    <source>
        <strain evidence="3 4">TWF694</strain>
    </source>
</reference>
<protein>
    <submittedName>
        <fullName evidence="3">Uncharacterized protein</fullName>
    </submittedName>
</protein>
<keyword evidence="2" id="KW-1133">Transmembrane helix</keyword>
<dbReference type="EMBL" id="JAVHJO010000007">
    <property type="protein sequence ID" value="KAK6538583.1"/>
    <property type="molecule type" value="Genomic_DNA"/>
</dbReference>